<keyword evidence="3" id="KW-1185">Reference proteome</keyword>
<protein>
    <recommendedName>
        <fullName evidence="4">Zn(2)-C6 fungal-type domain-containing protein</fullName>
    </recommendedName>
</protein>
<evidence type="ECO:0000313" key="3">
    <source>
        <dbReference type="Proteomes" id="UP000799444"/>
    </source>
</evidence>
<dbReference type="AlphaFoldDB" id="A0A9P4QWH2"/>
<reference evidence="2" key="1">
    <citation type="journal article" date="2020" name="Stud. Mycol.">
        <title>101 Dothideomycetes genomes: a test case for predicting lifestyles and emergence of pathogens.</title>
        <authorList>
            <person name="Haridas S."/>
            <person name="Albert R."/>
            <person name="Binder M."/>
            <person name="Bloem J."/>
            <person name="Labutti K."/>
            <person name="Salamov A."/>
            <person name="Andreopoulos B."/>
            <person name="Baker S."/>
            <person name="Barry K."/>
            <person name="Bills G."/>
            <person name="Bluhm B."/>
            <person name="Cannon C."/>
            <person name="Castanera R."/>
            <person name="Culley D."/>
            <person name="Daum C."/>
            <person name="Ezra D."/>
            <person name="Gonzalez J."/>
            <person name="Henrissat B."/>
            <person name="Kuo A."/>
            <person name="Liang C."/>
            <person name="Lipzen A."/>
            <person name="Lutzoni F."/>
            <person name="Magnuson J."/>
            <person name="Mondo S."/>
            <person name="Nolan M."/>
            <person name="Ohm R."/>
            <person name="Pangilinan J."/>
            <person name="Park H.-J."/>
            <person name="Ramirez L."/>
            <person name="Alfaro M."/>
            <person name="Sun H."/>
            <person name="Tritt A."/>
            <person name="Yoshinaga Y."/>
            <person name="Zwiers L.-H."/>
            <person name="Turgeon B."/>
            <person name="Goodwin S."/>
            <person name="Spatafora J."/>
            <person name="Crous P."/>
            <person name="Grigoriev I."/>
        </authorList>
    </citation>
    <scope>NUCLEOTIDE SEQUENCE</scope>
    <source>
        <strain evidence="2">CBS 125425</strain>
    </source>
</reference>
<organism evidence="2 3">
    <name type="scientific">Polyplosphaeria fusca</name>
    <dbReference type="NCBI Taxonomy" id="682080"/>
    <lineage>
        <taxon>Eukaryota</taxon>
        <taxon>Fungi</taxon>
        <taxon>Dikarya</taxon>
        <taxon>Ascomycota</taxon>
        <taxon>Pezizomycotina</taxon>
        <taxon>Dothideomycetes</taxon>
        <taxon>Pleosporomycetidae</taxon>
        <taxon>Pleosporales</taxon>
        <taxon>Tetraplosphaeriaceae</taxon>
        <taxon>Polyplosphaeria</taxon>
    </lineage>
</organism>
<comment type="caution">
    <text evidence="2">The sequence shown here is derived from an EMBL/GenBank/DDBJ whole genome shotgun (WGS) entry which is preliminary data.</text>
</comment>
<dbReference type="CDD" id="cd00067">
    <property type="entry name" value="GAL4"/>
    <property type="match status" value="1"/>
</dbReference>
<proteinExistence type="predicted"/>
<gene>
    <name evidence="2" type="ORF">EJ04DRAFT_578393</name>
</gene>
<dbReference type="OrthoDB" id="5426982at2759"/>
<dbReference type="PANTHER" id="PTHR35392:SF2">
    <property type="entry name" value="ZN(II)2CYS6 TRANSCRIPTION FACTOR (EUROFUNG)"/>
    <property type="match status" value="1"/>
</dbReference>
<name>A0A9P4QWH2_9PLEO</name>
<sequence>MEGDTRNDFFQTARRDPIHQSDRYRVKKQRRDHRQTHVKPGGIYSCFSLGSDNANLHYRSSFSKSRKDEVRDIRKKGACLRCRILKRACSGEDPCKTCKIAAKAAIGSRALMWMECIRPSFLALDVFERRNSLSDSSRIEGALSDLLKDDVYLDFHIPFELNVEAASTHLASWLSEDSGSTTFSVVGVFSCSTNTNLLVNALDPSLGRDLRLFVYLTTHLYTTDYQEGYLSYTSEEIQSVRDCVAKRLLQALDPLVRPSELEASENKIGKLRALFLLLLGMMVGMRYTCPEILDHAMDGNAHEGESKQEALLRLLCHYLVYIGKTASILNASDTEAALVHGWKQLWTKRATFAWNPNKGLEMHYRIEPPPESEDESLDGIEIEFSDPEEGNEFTTNSDLLKCVACGTFWSHLGKNGHCRACETATDEAWIDAFTFPDMSLDSFVDMLSSGEQTIECDDTITQNAGRLELFEDFGNSAVFNQQEYDPCNLHFAPAAPESTPYAFTTNTDPMEHSCVPRIDNDSTENALVPGNICSNSSSGSAWDTFISDGDTVDAGAFEMRLDNASDSQQSRAYDTFSGPQDYEELFNESFSTALAGRSSYFISDENVTLPPDRSFSKVCGVSKGARNHITPRMKPRNPIKKLRSTCVSAGHYSCLSLATRANPKGHRRRNEAEIIQNPSDGIDHYSRTSSTTLFDGLILPALENFLEYGWVDLSNPQAPPRNVSDGTVVLRLGIYEVTSSYCRTFVRYFHDLDGKHVQDGCPIPSEKLLI</sequence>
<keyword evidence="1" id="KW-0539">Nucleus</keyword>
<dbReference type="Proteomes" id="UP000799444">
    <property type="component" value="Unassembled WGS sequence"/>
</dbReference>
<evidence type="ECO:0000313" key="2">
    <source>
        <dbReference type="EMBL" id="KAF2732442.1"/>
    </source>
</evidence>
<accession>A0A9P4QWH2</accession>
<dbReference type="EMBL" id="ML996177">
    <property type="protein sequence ID" value="KAF2732442.1"/>
    <property type="molecule type" value="Genomic_DNA"/>
</dbReference>
<dbReference type="InterPro" id="IPR001138">
    <property type="entry name" value="Zn2Cys6_DnaBD"/>
</dbReference>
<dbReference type="PANTHER" id="PTHR35392">
    <property type="entry name" value="ZN(II)2CYS6 TRANSCRIPTION FACTOR (EUROFUNG)-RELATED-RELATED"/>
    <property type="match status" value="1"/>
</dbReference>
<dbReference type="GO" id="GO:0008270">
    <property type="term" value="F:zinc ion binding"/>
    <property type="evidence" value="ECO:0007669"/>
    <property type="project" value="InterPro"/>
</dbReference>
<evidence type="ECO:0008006" key="4">
    <source>
        <dbReference type="Google" id="ProtNLM"/>
    </source>
</evidence>
<dbReference type="GO" id="GO:0000981">
    <property type="term" value="F:DNA-binding transcription factor activity, RNA polymerase II-specific"/>
    <property type="evidence" value="ECO:0007669"/>
    <property type="project" value="InterPro"/>
</dbReference>
<evidence type="ECO:0000256" key="1">
    <source>
        <dbReference type="ARBA" id="ARBA00023242"/>
    </source>
</evidence>
<dbReference type="InterPro" id="IPR052973">
    <property type="entry name" value="Fungal_sec-metab_reg_TF"/>
</dbReference>